<dbReference type="CDD" id="cd00093">
    <property type="entry name" value="HTH_XRE"/>
    <property type="match status" value="1"/>
</dbReference>
<reference evidence="2 3" key="1">
    <citation type="submission" date="2016-04" db="EMBL/GenBank/DDBJ databases">
        <title>Complete genome sequence and analysis of deep-sea sediment isolate, Amycolatopsis sp. WP1.</title>
        <authorList>
            <person name="Wang H."/>
            <person name="Chen S."/>
            <person name="Wu Q."/>
        </authorList>
    </citation>
    <scope>NUCLEOTIDE SEQUENCE [LARGE SCALE GENOMIC DNA]</scope>
    <source>
        <strain evidence="2 3">WP1</strain>
    </source>
</reference>
<dbReference type="KEGG" id="aab:A4R43_34875"/>
<dbReference type="SUPFAM" id="SSF47413">
    <property type="entry name" value="lambda repressor-like DNA-binding domains"/>
    <property type="match status" value="1"/>
</dbReference>
<protein>
    <submittedName>
        <fullName evidence="2">Transcriptional regulator</fullName>
    </submittedName>
</protein>
<dbReference type="OrthoDB" id="5184419at2"/>
<evidence type="ECO:0000313" key="3">
    <source>
        <dbReference type="Proteomes" id="UP000250434"/>
    </source>
</evidence>
<sequence length="427" mass="45808">MAEERRLFGTELRRRRNEAGLSLTQLAAKVHYSKGYLSRIETNRKPPPPELARLCDVALAANGTLAALAPAPSPGTPLPESQDDSEVWIMSLSADGSSWFRPIGRREAMAMGVGSAIGFGLGTAGLGATSGEATALAALRAHFDQFRRLGQTASPGVVLPALVAQTHTIQQLASRAADRNRGELLLLAARYAEYAGWMAQESGDDKAALWWTDRAVEMADAGGDRDLAAYSLVRRALVTLYRDDAKQTVELAQHAQTFSVPARIRGLAAQREAQGHALAGNRDACLRSLDQAQELLDRAEPAAGPVLGTTNLANPAAMALGWCMFDMGRAGEAAEVLDREVGLIPAEALRTRARYGVRRALAHATANEIDHACDLTRDLLGLIEVVSSATITLDVQRLRRTLARFRSHPAVREVSPHLDAALHAPTA</sequence>
<dbReference type="AlphaFoldDB" id="A0A344LG21"/>
<dbReference type="Pfam" id="PF13560">
    <property type="entry name" value="HTH_31"/>
    <property type="match status" value="1"/>
</dbReference>
<dbReference type="InterPro" id="IPR001387">
    <property type="entry name" value="Cro/C1-type_HTH"/>
</dbReference>
<dbReference type="SMART" id="SM00530">
    <property type="entry name" value="HTH_XRE"/>
    <property type="match status" value="1"/>
</dbReference>
<evidence type="ECO:0000259" key="1">
    <source>
        <dbReference type="PROSITE" id="PS50943"/>
    </source>
</evidence>
<keyword evidence="3" id="KW-1185">Reference proteome</keyword>
<dbReference type="InterPro" id="IPR010982">
    <property type="entry name" value="Lambda_DNA-bd_dom_sf"/>
</dbReference>
<gene>
    <name evidence="2" type="ORF">A4R43_34875</name>
</gene>
<evidence type="ECO:0000313" key="2">
    <source>
        <dbReference type="EMBL" id="AXB46995.1"/>
    </source>
</evidence>
<feature type="domain" description="HTH cro/C1-type" evidence="1">
    <location>
        <begin position="12"/>
        <end position="57"/>
    </location>
</feature>
<proteinExistence type="predicted"/>
<dbReference type="Proteomes" id="UP000250434">
    <property type="component" value="Chromosome"/>
</dbReference>
<name>A0A344LG21_9PSEU</name>
<organism evidence="2 3">
    <name type="scientific">Amycolatopsis albispora</name>
    <dbReference type="NCBI Taxonomy" id="1804986"/>
    <lineage>
        <taxon>Bacteria</taxon>
        <taxon>Bacillati</taxon>
        <taxon>Actinomycetota</taxon>
        <taxon>Actinomycetes</taxon>
        <taxon>Pseudonocardiales</taxon>
        <taxon>Pseudonocardiaceae</taxon>
        <taxon>Amycolatopsis</taxon>
    </lineage>
</organism>
<accession>A0A344LG21</accession>
<dbReference type="PROSITE" id="PS50943">
    <property type="entry name" value="HTH_CROC1"/>
    <property type="match status" value="1"/>
</dbReference>
<dbReference type="EMBL" id="CP015163">
    <property type="protein sequence ID" value="AXB46995.1"/>
    <property type="molecule type" value="Genomic_DNA"/>
</dbReference>
<dbReference type="GO" id="GO:0003677">
    <property type="term" value="F:DNA binding"/>
    <property type="evidence" value="ECO:0007669"/>
    <property type="project" value="InterPro"/>
</dbReference>
<dbReference type="InterPro" id="IPR011990">
    <property type="entry name" value="TPR-like_helical_dom_sf"/>
</dbReference>
<dbReference type="SUPFAM" id="SSF48452">
    <property type="entry name" value="TPR-like"/>
    <property type="match status" value="1"/>
</dbReference>
<dbReference type="Gene3D" id="1.10.260.40">
    <property type="entry name" value="lambda repressor-like DNA-binding domains"/>
    <property type="match status" value="1"/>
</dbReference>